<comment type="caution">
    <text evidence="1">The sequence shown here is derived from an EMBL/GenBank/DDBJ whole genome shotgun (WGS) entry which is preliminary data.</text>
</comment>
<evidence type="ECO:0000313" key="2">
    <source>
        <dbReference type="Proteomes" id="UP000316759"/>
    </source>
</evidence>
<dbReference type="AlphaFoldDB" id="A0A504Y8U6"/>
<gene>
    <name evidence="1" type="ORF">FGIG_04613</name>
</gene>
<evidence type="ECO:0000313" key="1">
    <source>
        <dbReference type="EMBL" id="TPP57922.1"/>
    </source>
</evidence>
<dbReference type="EMBL" id="SUNJ01012587">
    <property type="protein sequence ID" value="TPP57922.1"/>
    <property type="molecule type" value="Genomic_DNA"/>
</dbReference>
<protein>
    <submittedName>
        <fullName evidence="1">Uncharacterized protein</fullName>
    </submittedName>
</protein>
<accession>A0A504Y8U6</accession>
<reference evidence="1 2" key="1">
    <citation type="submission" date="2019-04" db="EMBL/GenBank/DDBJ databases">
        <title>Annotation for the trematode Fasciola gigantica.</title>
        <authorList>
            <person name="Choi Y.-J."/>
        </authorList>
    </citation>
    <scope>NUCLEOTIDE SEQUENCE [LARGE SCALE GENOMIC DNA]</scope>
    <source>
        <strain evidence="1">Uganda_cow_1</strain>
    </source>
</reference>
<keyword evidence="2" id="KW-1185">Reference proteome</keyword>
<name>A0A504Y8U6_FASGI</name>
<proteinExistence type="predicted"/>
<sequence>MLSTNKNHLKSVIHSRQESLNCPMPWLLENHENDKPFHTSGSVNLSEQTQLIQAPVHCWTASLSSPIGLPTEVTHTPQTCSCLSASSNPYISHAHGVVTWIPLLITAEEPLNLYDLFVFPSEPGRII</sequence>
<dbReference type="Proteomes" id="UP000316759">
    <property type="component" value="Unassembled WGS sequence"/>
</dbReference>
<organism evidence="1 2">
    <name type="scientific">Fasciola gigantica</name>
    <name type="common">Giant liver fluke</name>
    <dbReference type="NCBI Taxonomy" id="46835"/>
    <lineage>
        <taxon>Eukaryota</taxon>
        <taxon>Metazoa</taxon>
        <taxon>Spiralia</taxon>
        <taxon>Lophotrochozoa</taxon>
        <taxon>Platyhelminthes</taxon>
        <taxon>Trematoda</taxon>
        <taxon>Digenea</taxon>
        <taxon>Plagiorchiida</taxon>
        <taxon>Echinostomata</taxon>
        <taxon>Echinostomatoidea</taxon>
        <taxon>Fasciolidae</taxon>
        <taxon>Fasciola</taxon>
    </lineage>
</organism>